<dbReference type="InterPro" id="IPR011650">
    <property type="entry name" value="Peptidase_M20_dimer"/>
</dbReference>
<accession>A0A0J1D0N4</accession>
<evidence type="ECO:0000313" key="5">
    <source>
        <dbReference type="EMBL" id="KLU26201.1"/>
    </source>
</evidence>
<evidence type="ECO:0000313" key="6">
    <source>
        <dbReference type="Proteomes" id="UP000035963"/>
    </source>
</evidence>
<dbReference type="GO" id="GO:0006508">
    <property type="term" value="P:proteolysis"/>
    <property type="evidence" value="ECO:0007669"/>
    <property type="project" value="UniProtKB-KW"/>
</dbReference>
<dbReference type="RefSeq" id="WP_047846546.1">
    <property type="nucleotide sequence ID" value="NZ_AEJF01000075.1"/>
</dbReference>
<dbReference type="InterPro" id="IPR051458">
    <property type="entry name" value="Cyt/Met_Dipeptidase"/>
</dbReference>
<dbReference type="Pfam" id="PF01546">
    <property type="entry name" value="Peptidase_M20"/>
    <property type="match status" value="1"/>
</dbReference>
<keyword evidence="3" id="KW-0378">Hydrolase</keyword>
<keyword evidence="6" id="KW-1185">Reference proteome</keyword>
<evidence type="ECO:0000256" key="1">
    <source>
        <dbReference type="ARBA" id="ARBA00022670"/>
    </source>
</evidence>
<dbReference type="InterPro" id="IPR002933">
    <property type="entry name" value="Peptidase_M20"/>
</dbReference>
<name>A0A0J1D0N4_9BURK</name>
<dbReference type="Proteomes" id="UP000035963">
    <property type="component" value="Unassembled WGS sequence"/>
</dbReference>
<dbReference type="PANTHER" id="PTHR43270:SF12">
    <property type="entry name" value="SUCCINYL-DIAMINOPIMELATE DESUCCINYLASE"/>
    <property type="match status" value="1"/>
</dbReference>
<protein>
    <recommendedName>
        <fullName evidence="4">Peptidase M20 dimerisation domain-containing protein</fullName>
    </recommendedName>
</protein>
<dbReference type="OrthoDB" id="9761532at2"/>
<dbReference type="GO" id="GO:0008233">
    <property type="term" value="F:peptidase activity"/>
    <property type="evidence" value="ECO:0007669"/>
    <property type="project" value="UniProtKB-KW"/>
</dbReference>
<proteinExistence type="predicted"/>
<evidence type="ECO:0000256" key="3">
    <source>
        <dbReference type="ARBA" id="ARBA00022801"/>
    </source>
</evidence>
<dbReference type="AlphaFoldDB" id="A0A0J1D0N4"/>
<dbReference type="Gene3D" id="3.40.630.10">
    <property type="entry name" value="Zn peptidases"/>
    <property type="match status" value="1"/>
</dbReference>
<comment type="caution">
    <text evidence="5">The sequence shown here is derived from an EMBL/GenBank/DDBJ whole genome shotgun (WGS) entry which is preliminary data.</text>
</comment>
<evidence type="ECO:0000259" key="4">
    <source>
        <dbReference type="Pfam" id="PF07687"/>
    </source>
</evidence>
<reference evidence="5 6" key="1">
    <citation type="journal article" date="2015" name="Genome Announc.">
        <title>Draft Genome Sequence of Burkholderia sp. Strain PML1(12), an Ectomycorrhizosphere-Inhabiting Bacterium with Effective Mineral-Weathering Ability.</title>
        <authorList>
            <person name="Uroz S."/>
            <person name="Oger P."/>
        </authorList>
    </citation>
    <scope>NUCLEOTIDE SEQUENCE [LARGE SCALE GENOMIC DNA]</scope>
    <source>
        <strain evidence="6">PML1(12)</strain>
    </source>
</reference>
<gene>
    <name evidence="5" type="ORF">EOS_10385</name>
</gene>
<dbReference type="PATRIC" id="fig|908627.4.peg.2294"/>
<dbReference type="PANTHER" id="PTHR43270">
    <property type="entry name" value="BETA-ALA-HIS DIPEPTIDASE"/>
    <property type="match status" value="1"/>
</dbReference>
<evidence type="ECO:0000256" key="2">
    <source>
        <dbReference type="ARBA" id="ARBA00022723"/>
    </source>
</evidence>
<dbReference type="SUPFAM" id="SSF53187">
    <property type="entry name" value="Zn-dependent exopeptidases"/>
    <property type="match status" value="1"/>
</dbReference>
<dbReference type="Gene3D" id="3.30.70.360">
    <property type="match status" value="1"/>
</dbReference>
<dbReference type="EMBL" id="AEJF01000075">
    <property type="protein sequence ID" value="KLU26201.1"/>
    <property type="molecule type" value="Genomic_DNA"/>
</dbReference>
<sequence length="466" mass="50074">MTRQKAIDHVSAYFDSGKFRADLSRRIARRTESQLEEAAPALRAYLSDEIATALDAMGFTTEIADNPIAGMPPVLLAQRIEAAHLPTVLIYGHGDVINGDASNWTSGRSPWELQVEGERWYGRGTADNKGQHSINLGAIQSVLHTRGSLGFNAKVIIEMGEEVGSPGLDETCRLNATRLSADLLIASDGPRQKASSPTIFLGSRGALHFRLTVRNEFGARHSGNWGGVLANPGTVLANAVASLVDGHGRIRINGLLSPPIPTRVRELVSDLEVGADEGDPPLSGGWGEPGLTAAERIYAWNTLEVLAMRTGNVERPISAIPNAAEAVCQLRFVVGTDWRNAKAIITDHLRREGFPQVEVSIEASGSATRLDPDHAWVNWAHASIAATTAKAVTILPNLGGTIPNDCFATTLGLPTIWIPHSYPNCRQHAPDEHLLASVAREALQLMTGLFWDLGDPYAAMPGRISA</sequence>
<dbReference type="GO" id="GO:0046872">
    <property type="term" value="F:metal ion binding"/>
    <property type="evidence" value="ECO:0007669"/>
    <property type="project" value="UniProtKB-KW"/>
</dbReference>
<dbReference type="NCBIfam" id="NF005478">
    <property type="entry name" value="PRK07079.1"/>
    <property type="match status" value="1"/>
</dbReference>
<organism evidence="5 6">
    <name type="scientific">Caballeronia mineralivorans PML1(12)</name>
    <dbReference type="NCBI Taxonomy" id="908627"/>
    <lineage>
        <taxon>Bacteria</taxon>
        <taxon>Pseudomonadati</taxon>
        <taxon>Pseudomonadota</taxon>
        <taxon>Betaproteobacteria</taxon>
        <taxon>Burkholderiales</taxon>
        <taxon>Burkholderiaceae</taxon>
        <taxon>Caballeronia</taxon>
    </lineage>
</organism>
<keyword evidence="2" id="KW-0479">Metal-binding</keyword>
<feature type="domain" description="Peptidase M20 dimerisation" evidence="4">
    <location>
        <begin position="202"/>
        <end position="352"/>
    </location>
</feature>
<keyword evidence="1" id="KW-0645">Protease</keyword>
<dbReference type="Pfam" id="PF07687">
    <property type="entry name" value="M20_dimer"/>
    <property type="match status" value="1"/>
</dbReference>